<dbReference type="GO" id="GO:0016787">
    <property type="term" value="F:hydrolase activity"/>
    <property type="evidence" value="ECO:0007669"/>
    <property type="project" value="UniProtKB-KW"/>
</dbReference>
<dbReference type="InterPro" id="IPR007781">
    <property type="entry name" value="NAGLU"/>
</dbReference>
<dbReference type="Pfam" id="PF05089">
    <property type="entry name" value="NAGLU"/>
    <property type="match status" value="1"/>
</dbReference>
<evidence type="ECO:0000313" key="8">
    <source>
        <dbReference type="Proteomes" id="UP000243579"/>
    </source>
</evidence>
<evidence type="ECO:0000313" key="6">
    <source>
        <dbReference type="EMBL" id="AIG56414.1"/>
    </source>
</evidence>
<dbReference type="OrthoDB" id="64736at2759"/>
<dbReference type="AlphaFoldDB" id="A0A0A7CPQ6"/>
<feature type="signal peptide" evidence="2">
    <location>
        <begin position="1"/>
        <end position="18"/>
    </location>
</feature>
<feature type="domain" description="Alpha-N-acetylglucosaminidase tim-barrel" evidence="3">
    <location>
        <begin position="133"/>
        <end position="468"/>
    </location>
</feature>
<gene>
    <name evidence="7" type="ORF">ACHHYP_15056</name>
</gene>
<sequence length="775" mass="85513">MRSIVAAVVAFLLRGLLGVPAGAVLLPRPDHDMIGATKGLISRRLGPSYVDQFVLDTMPLDASSGMDVVHIEASEGRIYLQASSATAMGFGLHAYLKAIATATNWEDDPLVLPPVLPGLSRTIQLQRQAPITYYENVCTFSYSQWTWSWAKWERHIDWMVLNGINVPLAFTGQEKIWQTTFLELGVSQAGLDAFFAGAGFLAWGRMGNIQGSWVRGPLPQDFIDNQFALQLQILARMRTFGMVPALPAFGGHVPAELLARYPAAKAVRSAPWLGFDTAHTSVPLLDPTDPLFRTVGEAYLATQARLLNYSAALYQTDTFNEMDPAAADPAYLKAASTAVLGSMRAVNPAAVWLMQGWLFSFSSFWSLDRIRAYLQPLPRDGLIVLDLYSEVRPMWEKTDGFFGKYWVYCVLHNFGGSLGMRGDLATLATAPVAARAAADGRLLGVGLTMEGINQNYVVYDLALQMPWATAVVDVATYVQAFARARYHLLAPNTAVSAAWHRLATTVYAATRAFGGVTKNIVTLRPRWGLLQDRFMPTSLVHAPDDVLFAWRQLLAAAASTPALATHDSFLRDIVDVTRQALSDALATEYAALEAIVRAQTAPITTVNAIVARMRRRMDELDRVLSTHVDFMLGPWLAAARALGNDGDYFVYEAKNQLTRWGHNNGNALADYAGKDWGGLVRSYYRSRWEIWFQRVRQAYVNRRPVAADELHTALEAFELAWQLNATMDFPVAPIEAPLEVARQVYASLTGSAPPEVLAASTGRADKYMCMLDCLW</sequence>
<feature type="domain" description="Alpha-N-acetylglucosaminidase C-terminal" evidence="5">
    <location>
        <begin position="477"/>
        <end position="745"/>
    </location>
</feature>
<dbReference type="Gene3D" id="3.20.20.80">
    <property type="entry name" value="Glycosidases"/>
    <property type="match status" value="1"/>
</dbReference>
<dbReference type="Gene3D" id="3.30.379.10">
    <property type="entry name" value="Chitobiase/beta-hexosaminidase domain 2-like"/>
    <property type="match status" value="1"/>
</dbReference>
<keyword evidence="1" id="KW-0378">Hydrolase</keyword>
<dbReference type="Pfam" id="PF12971">
    <property type="entry name" value="NAGLU_N"/>
    <property type="match status" value="1"/>
</dbReference>
<name>A0A0A7CPQ6_ACHHY</name>
<dbReference type="Proteomes" id="UP000243579">
    <property type="component" value="Unassembled WGS sequence"/>
</dbReference>
<dbReference type="InterPro" id="IPR024240">
    <property type="entry name" value="NAGLU_N"/>
</dbReference>
<evidence type="ECO:0000313" key="7">
    <source>
        <dbReference type="EMBL" id="OQR83136.1"/>
    </source>
</evidence>
<dbReference type="STRING" id="1202772.A0A0A7CPQ6"/>
<feature type="chain" id="PRO_5002038268" evidence="2">
    <location>
        <begin position="19"/>
        <end position="775"/>
    </location>
</feature>
<dbReference type="PANTHER" id="PTHR12872">
    <property type="entry name" value="ALPHA-N-ACETYLGLUCOSAMINIDASE"/>
    <property type="match status" value="1"/>
</dbReference>
<accession>A0A0A7CPQ6</accession>
<feature type="domain" description="Alpha-N-acetylglucosaminidase N-terminal" evidence="4">
    <location>
        <begin position="36"/>
        <end position="117"/>
    </location>
</feature>
<evidence type="ECO:0000259" key="3">
    <source>
        <dbReference type="Pfam" id="PF05089"/>
    </source>
</evidence>
<dbReference type="InterPro" id="IPR024732">
    <property type="entry name" value="NAGLU_C"/>
</dbReference>
<evidence type="ECO:0000256" key="1">
    <source>
        <dbReference type="ARBA" id="ARBA00022801"/>
    </source>
</evidence>
<dbReference type="InterPro" id="IPR024733">
    <property type="entry name" value="NAGLU_tim-barrel"/>
</dbReference>
<dbReference type="EMBL" id="KM038953">
    <property type="protein sequence ID" value="AIG56414.1"/>
    <property type="molecule type" value="Genomic_DNA"/>
</dbReference>
<dbReference type="InterPro" id="IPR029018">
    <property type="entry name" value="Hex-like_dom2"/>
</dbReference>
<dbReference type="PANTHER" id="PTHR12872:SF1">
    <property type="entry name" value="ALPHA-N-ACETYLGLUCOSAMINIDASE"/>
    <property type="match status" value="1"/>
</dbReference>
<organism evidence="6">
    <name type="scientific">Achlya hypogyna</name>
    <name type="common">Oomycete</name>
    <name type="synonym">Protoachlya hypogyna</name>
    <dbReference type="NCBI Taxonomy" id="1202772"/>
    <lineage>
        <taxon>Eukaryota</taxon>
        <taxon>Sar</taxon>
        <taxon>Stramenopiles</taxon>
        <taxon>Oomycota</taxon>
        <taxon>Saprolegniomycetes</taxon>
        <taxon>Saprolegniales</taxon>
        <taxon>Achlyaceae</taxon>
        <taxon>Achlya</taxon>
    </lineage>
</organism>
<keyword evidence="8" id="KW-1185">Reference proteome</keyword>
<dbReference type="Gene3D" id="1.20.120.670">
    <property type="entry name" value="N-acetyl-b-d-glucoasminidase"/>
    <property type="match status" value="1"/>
</dbReference>
<evidence type="ECO:0000259" key="4">
    <source>
        <dbReference type="Pfam" id="PF12971"/>
    </source>
</evidence>
<evidence type="ECO:0000256" key="2">
    <source>
        <dbReference type="SAM" id="SignalP"/>
    </source>
</evidence>
<reference evidence="6 8" key="1">
    <citation type="journal article" date="2014" name="Genome Biol. Evol.">
        <title>The secreted proteins of Achlya hypogyna and Thraustotheca clavata identify the ancestral oomycete secretome and reveal gene acquisitions by horizontal gene transfer.</title>
        <authorList>
            <person name="Misner I."/>
            <person name="Blouin N."/>
            <person name="Leonard G."/>
            <person name="Richards T.A."/>
            <person name="Lane C.E."/>
        </authorList>
    </citation>
    <scope>NUCLEOTIDE SEQUENCE</scope>
    <source>
        <strain evidence="6 8">ATCC 48635</strain>
    </source>
</reference>
<proteinExistence type="predicted"/>
<evidence type="ECO:0000259" key="5">
    <source>
        <dbReference type="Pfam" id="PF12972"/>
    </source>
</evidence>
<dbReference type="EMBL" id="JNBR01002304">
    <property type="protein sequence ID" value="OQR83136.1"/>
    <property type="molecule type" value="Genomic_DNA"/>
</dbReference>
<keyword evidence="2" id="KW-0732">Signal</keyword>
<dbReference type="Pfam" id="PF12972">
    <property type="entry name" value="NAGLU_C"/>
    <property type="match status" value="1"/>
</dbReference>
<protein>
    <submittedName>
        <fullName evidence="7">Alpha-N-acetylglucosaminidase (NAGLU)</fullName>
    </submittedName>
    <submittedName>
        <fullName evidence="6">Secreted protein</fullName>
    </submittedName>
</protein>